<name>A0A0A9CA24_ARUDO</name>
<accession>A0A0A9CA24</accession>
<reference evidence="1" key="2">
    <citation type="journal article" date="2015" name="Data Brief">
        <title>Shoot transcriptome of the giant reed, Arundo donax.</title>
        <authorList>
            <person name="Barrero R.A."/>
            <person name="Guerrero F.D."/>
            <person name="Moolhuijzen P."/>
            <person name="Goolsby J.A."/>
            <person name="Tidwell J."/>
            <person name="Bellgard S.E."/>
            <person name="Bellgard M.I."/>
        </authorList>
    </citation>
    <scope>NUCLEOTIDE SEQUENCE</scope>
    <source>
        <tissue evidence="1">Shoot tissue taken approximately 20 cm above the soil surface</tissue>
    </source>
</reference>
<organism evidence="1">
    <name type="scientific">Arundo donax</name>
    <name type="common">Giant reed</name>
    <name type="synonym">Donax arundinaceus</name>
    <dbReference type="NCBI Taxonomy" id="35708"/>
    <lineage>
        <taxon>Eukaryota</taxon>
        <taxon>Viridiplantae</taxon>
        <taxon>Streptophyta</taxon>
        <taxon>Embryophyta</taxon>
        <taxon>Tracheophyta</taxon>
        <taxon>Spermatophyta</taxon>
        <taxon>Magnoliopsida</taxon>
        <taxon>Liliopsida</taxon>
        <taxon>Poales</taxon>
        <taxon>Poaceae</taxon>
        <taxon>PACMAD clade</taxon>
        <taxon>Arundinoideae</taxon>
        <taxon>Arundineae</taxon>
        <taxon>Arundo</taxon>
    </lineage>
</organism>
<reference evidence="1" key="1">
    <citation type="submission" date="2014-09" db="EMBL/GenBank/DDBJ databases">
        <authorList>
            <person name="Magalhaes I.L.F."/>
            <person name="Oliveira U."/>
            <person name="Santos F.R."/>
            <person name="Vidigal T.H.D.A."/>
            <person name="Brescovit A.D."/>
            <person name="Santos A.J."/>
        </authorList>
    </citation>
    <scope>NUCLEOTIDE SEQUENCE</scope>
    <source>
        <tissue evidence="1">Shoot tissue taken approximately 20 cm above the soil surface</tissue>
    </source>
</reference>
<dbReference type="AlphaFoldDB" id="A0A0A9CA24"/>
<dbReference type="EMBL" id="GBRH01229523">
    <property type="protein sequence ID" value="JAD68372.1"/>
    <property type="molecule type" value="Transcribed_RNA"/>
</dbReference>
<proteinExistence type="predicted"/>
<sequence>MTVPALELSSINYVYL</sequence>
<protein>
    <submittedName>
        <fullName evidence="1">Uncharacterized protein</fullName>
    </submittedName>
</protein>
<evidence type="ECO:0000313" key="1">
    <source>
        <dbReference type="EMBL" id="JAD68372.1"/>
    </source>
</evidence>